<dbReference type="SMART" id="SM00982">
    <property type="entry name" value="TRCF"/>
    <property type="match status" value="1"/>
</dbReference>
<dbReference type="GO" id="GO:0006281">
    <property type="term" value="P:DNA repair"/>
    <property type="evidence" value="ECO:0007669"/>
    <property type="project" value="InterPro"/>
</dbReference>
<sequence length="193" mass="21468">QSGMVHAVGFDLYTRLLEEAVADLKNQDSGEKSVRQVDPPEVVVDIPIEAFIPENYIEDLPLRLGVYQRLARAADIEEVVIISADLQDRFGPSPEAVDNLIYVVRIKILAGHADVESVIREGKSIAIRLRHGVGGAKNLLQKDLGTFAQVGDSLIRLPIKGQWTEILAWLLERLGSFREKMLEMAEKTNQVPC</sequence>
<dbReference type="Gene3D" id="3.90.1150.50">
    <property type="entry name" value="Transcription-repair-coupling factor, D7 domain"/>
    <property type="match status" value="1"/>
</dbReference>
<feature type="non-terminal residue" evidence="2">
    <location>
        <position position="1"/>
    </location>
</feature>
<organism evidence="2">
    <name type="scientific">marine metagenome</name>
    <dbReference type="NCBI Taxonomy" id="408172"/>
    <lineage>
        <taxon>unclassified sequences</taxon>
        <taxon>metagenomes</taxon>
        <taxon>ecological metagenomes</taxon>
    </lineage>
</organism>
<evidence type="ECO:0000259" key="1">
    <source>
        <dbReference type="SMART" id="SM00982"/>
    </source>
</evidence>
<accession>A0A382TL13</accession>
<evidence type="ECO:0000313" key="2">
    <source>
        <dbReference type="EMBL" id="SVD22452.1"/>
    </source>
</evidence>
<dbReference type="SUPFAM" id="SSF143517">
    <property type="entry name" value="TRCF domain-like"/>
    <property type="match status" value="1"/>
</dbReference>
<dbReference type="InterPro" id="IPR005118">
    <property type="entry name" value="TRCF_C"/>
</dbReference>
<gene>
    <name evidence="2" type="ORF">METZ01_LOCUS375306</name>
</gene>
<dbReference type="EMBL" id="UINC01137234">
    <property type="protein sequence ID" value="SVD22452.1"/>
    <property type="molecule type" value="Genomic_DNA"/>
</dbReference>
<feature type="domain" description="Transcription-repair-coupling factor C-terminal" evidence="1">
    <location>
        <begin position="45"/>
        <end position="141"/>
    </location>
</feature>
<dbReference type="AlphaFoldDB" id="A0A382TL13"/>
<proteinExistence type="predicted"/>
<protein>
    <recommendedName>
        <fullName evidence="1">Transcription-repair-coupling factor C-terminal domain-containing protein</fullName>
    </recommendedName>
</protein>
<reference evidence="2" key="1">
    <citation type="submission" date="2018-05" db="EMBL/GenBank/DDBJ databases">
        <authorList>
            <person name="Lanie J.A."/>
            <person name="Ng W.-L."/>
            <person name="Kazmierczak K.M."/>
            <person name="Andrzejewski T.M."/>
            <person name="Davidsen T.M."/>
            <person name="Wayne K.J."/>
            <person name="Tettelin H."/>
            <person name="Glass J.I."/>
            <person name="Rusch D."/>
            <person name="Podicherti R."/>
            <person name="Tsui H.-C.T."/>
            <person name="Winkler M.E."/>
        </authorList>
    </citation>
    <scope>NUCLEOTIDE SEQUENCE</scope>
</reference>
<dbReference type="Pfam" id="PF03461">
    <property type="entry name" value="TRCF"/>
    <property type="match status" value="1"/>
</dbReference>
<name>A0A382TL13_9ZZZZ</name>
<dbReference type="InterPro" id="IPR037235">
    <property type="entry name" value="TRCF-like_C_D7"/>
</dbReference>